<feature type="domain" description="N-acetyltransferase" evidence="1">
    <location>
        <begin position="4"/>
        <end position="159"/>
    </location>
</feature>
<organism evidence="2 3">
    <name type="scientific">Enhydrobacter aerosaccus</name>
    <dbReference type="NCBI Taxonomy" id="225324"/>
    <lineage>
        <taxon>Bacteria</taxon>
        <taxon>Pseudomonadati</taxon>
        <taxon>Pseudomonadota</taxon>
        <taxon>Alphaproteobacteria</taxon>
        <taxon>Hyphomicrobiales</taxon>
        <taxon>Enhydrobacter</taxon>
    </lineage>
</organism>
<accession>A0ABR5IL10</accession>
<dbReference type="Pfam" id="PF00583">
    <property type="entry name" value="Acetyltransf_1"/>
    <property type="match status" value="1"/>
</dbReference>
<gene>
    <name evidence="2" type="ORF">AFK20_08945</name>
</gene>
<proteinExistence type="predicted"/>
<dbReference type="PROSITE" id="PS51186">
    <property type="entry name" value="GNAT"/>
    <property type="match status" value="1"/>
</dbReference>
<name>A0ABR5IL10_9HYPH</name>
<dbReference type="SUPFAM" id="SSF55729">
    <property type="entry name" value="Acyl-CoA N-acyltransferases (Nat)"/>
    <property type="match status" value="1"/>
</dbReference>
<evidence type="ECO:0000313" key="3">
    <source>
        <dbReference type="Proteomes" id="UP000053900"/>
    </source>
</evidence>
<reference evidence="2 3" key="1">
    <citation type="submission" date="2015-07" db="EMBL/GenBank/DDBJ databases">
        <title>Draft genome of Enhydrobacter aerosaccus.</title>
        <authorList>
            <person name="Wang X."/>
        </authorList>
    </citation>
    <scope>NUCLEOTIDE SEQUENCE [LARGE SCALE GENOMIC DNA]</scope>
    <source>
        <strain evidence="2 3">CGMCC9176</strain>
    </source>
</reference>
<dbReference type="Proteomes" id="UP000053900">
    <property type="component" value="Unassembled WGS sequence"/>
</dbReference>
<evidence type="ECO:0000259" key="1">
    <source>
        <dbReference type="PROSITE" id="PS51186"/>
    </source>
</evidence>
<dbReference type="CDD" id="cd04301">
    <property type="entry name" value="NAT_SF"/>
    <property type="match status" value="1"/>
</dbReference>
<protein>
    <recommendedName>
        <fullName evidence="1">N-acetyltransferase domain-containing protein</fullName>
    </recommendedName>
</protein>
<comment type="caution">
    <text evidence="2">The sequence shown here is derived from an EMBL/GenBank/DDBJ whole genome shotgun (WGS) entry which is preliminary data.</text>
</comment>
<keyword evidence="3" id="KW-1185">Reference proteome</keyword>
<dbReference type="InterPro" id="IPR000182">
    <property type="entry name" value="GNAT_dom"/>
</dbReference>
<evidence type="ECO:0000313" key="2">
    <source>
        <dbReference type="EMBL" id="KND21683.1"/>
    </source>
</evidence>
<dbReference type="EMBL" id="LGSW01000007">
    <property type="protein sequence ID" value="KND21683.1"/>
    <property type="molecule type" value="Genomic_DNA"/>
</dbReference>
<dbReference type="InterPro" id="IPR016181">
    <property type="entry name" value="Acyl_CoA_acyltransferase"/>
</dbReference>
<sequence>MGIYQVRVEENKDFDFIQTLIQFAFADAEYSDHQEHFLVQKLRTDTAFLPNLALVACDEQGNIVGHIMFSEAIVDKTKVLALAPLSIAPTNQNQGIGTTLINVAHEQIKKLDYPCVVVLGHPNYYAKFGCESAEKFGIQAPFEVPEGALRVLLLTNDIPKGVIEYARAFF</sequence>
<dbReference type="Gene3D" id="3.40.630.30">
    <property type="match status" value="1"/>
</dbReference>